<dbReference type="PROSITE" id="PS50884">
    <property type="entry name" value="ZF_DOF_2"/>
    <property type="match status" value="1"/>
</dbReference>
<evidence type="ECO:0000313" key="13">
    <source>
        <dbReference type="Proteomes" id="UP000594263"/>
    </source>
</evidence>
<evidence type="ECO:0000256" key="4">
    <source>
        <dbReference type="ARBA" id="ARBA00023015"/>
    </source>
</evidence>
<evidence type="ECO:0000259" key="11">
    <source>
        <dbReference type="PROSITE" id="PS50884"/>
    </source>
</evidence>
<feature type="region of interest" description="Disordered" evidence="10">
    <location>
        <begin position="1"/>
        <end position="23"/>
    </location>
</feature>
<evidence type="ECO:0000256" key="5">
    <source>
        <dbReference type="ARBA" id="ARBA00023125"/>
    </source>
</evidence>
<sequence>MPPPPPTASQTAGGGVGSSSIIRPGSMADRARQANIPQPEPGLKCPRCESTNTKFCYFNNYSLSQPRHFCKTCRRYWTHGGALRNVPVGGGCRRNKRTGNKTTGAAGSKPVNVEQDNNLNNNNNNNGSISPVISSTMLEDSSSLHQPRLAQIPFLASLQGLAGHYGSPPSSLGLSFSSMMSAAVAQDQLGFQIGGNSNSNNSSGSGSDHQWRPHHFPNFLAGFDPPQQIPHSSLFQFPVDHSHQSTHPPLRSSVSQQPARPPDNPSTDHHQQSDEAGAKAEAAAAGQQGGMDTNLVSRSFLGTSDHSNNNQYWNNSTWTDMSGLNSSTTSLL</sequence>
<dbReference type="PANTHER" id="PTHR31992">
    <property type="entry name" value="DOF ZINC FINGER PROTEIN DOF1.4-RELATED"/>
    <property type="match status" value="1"/>
</dbReference>
<dbReference type="Pfam" id="PF02701">
    <property type="entry name" value="Zn_ribbon_Dof"/>
    <property type="match status" value="1"/>
</dbReference>
<keyword evidence="1 9" id="KW-0479">Metal-binding</keyword>
<dbReference type="InterPro" id="IPR045174">
    <property type="entry name" value="Dof"/>
</dbReference>
<comment type="subcellular location">
    <subcellularLocation>
        <location evidence="8 9">Nucleus</location>
    </subcellularLocation>
</comment>
<dbReference type="PROSITE" id="PS01361">
    <property type="entry name" value="ZF_DOF_1"/>
    <property type="match status" value="1"/>
</dbReference>
<feature type="region of interest" description="Disordered" evidence="10">
    <location>
        <begin position="93"/>
        <end position="133"/>
    </location>
</feature>
<name>A0A7N0VEA9_KALFE</name>
<evidence type="ECO:0000256" key="2">
    <source>
        <dbReference type="ARBA" id="ARBA00022771"/>
    </source>
</evidence>
<keyword evidence="5 8" id="KW-0238">DNA-binding</keyword>
<dbReference type="Proteomes" id="UP000594263">
    <property type="component" value="Unplaced"/>
</dbReference>
<proteinExistence type="predicted"/>
<evidence type="ECO:0000256" key="8">
    <source>
        <dbReference type="PROSITE-ProRule" id="PRU00071"/>
    </source>
</evidence>
<organism evidence="12 13">
    <name type="scientific">Kalanchoe fedtschenkoi</name>
    <name type="common">Lavender scallops</name>
    <name type="synonym">South American air plant</name>
    <dbReference type="NCBI Taxonomy" id="63787"/>
    <lineage>
        <taxon>Eukaryota</taxon>
        <taxon>Viridiplantae</taxon>
        <taxon>Streptophyta</taxon>
        <taxon>Embryophyta</taxon>
        <taxon>Tracheophyta</taxon>
        <taxon>Spermatophyta</taxon>
        <taxon>Magnoliopsida</taxon>
        <taxon>eudicotyledons</taxon>
        <taxon>Gunneridae</taxon>
        <taxon>Pentapetalae</taxon>
        <taxon>Saxifragales</taxon>
        <taxon>Crassulaceae</taxon>
        <taxon>Kalanchoe</taxon>
    </lineage>
</organism>
<keyword evidence="7 8" id="KW-0539">Nucleus</keyword>
<evidence type="ECO:0000256" key="1">
    <source>
        <dbReference type="ARBA" id="ARBA00022723"/>
    </source>
</evidence>
<feature type="compositionally biased region" description="Low complexity" evidence="10">
    <location>
        <begin position="194"/>
        <end position="207"/>
    </location>
</feature>
<dbReference type="EnsemblPlants" id="Kaladp0550s0079.1.v1.1">
    <property type="protein sequence ID" value="Kaladp0550s0079.1.v1.1.CDS.1"/>
    <property type="gene ID" value="Kaladp0550s0079.v1.1"/>
</dbReference>
<dbReference type="GO" id="GO:0008270">
    <property type="term" value="F:zinc ion binding"/>
    <property type="evidence" value="ECO:0007669"/>
    <property type="project" value="UniProtKB-KW"/>
</dbReference>
<evidence type="ECO:0000313" key="12">
    <source>
        <dbReference type="EnsemblPlants" id="Kaladp0550s0079.1.v1.1.CDS.1"/>
    </source>
</evidence>
<dbReference type="InterPro" id="IPR003851">
    <property type="entry name" value="Znf_Dof"/>
</dbReference>
<dbReference type="GO" id="GO:0003677">
    <property type="term" value="F:DNA binding"/>
    <property type="evidence" value="ECO:0007669"/>
    <property type="project" value="UniProtKB-UniRule"/>
</dbReference>
<evidence type="ECO:0000256" key="9">
    <source>
        <dbReference type="RuleBase" id="RU369094"/>
    </source>
</evidence>
<feature type="region of interest" description="Disordered" evidence="10">
    <location>
        <begin position="192"/>
        <end position="332"/>
    </location>
</feature>
<accession>A0A7N0VEA9</accession>
<dbReference type="PANTHER" id="PTHR31992:SF193">
    <property type="entry name" value="DOF ZINC FINGER PROTEIN DOF3.6"/>
    <property type="match status" value="1"/>
</dbReference>
<reference evidence="12" key="1">
    <citation type="submission" date="2021-01" db="UniProtKB">
        <authorList>
            <consortium name="EnsemblPlants"/>
        </authorList>
    </citation>
    <scope>IDENTIFICATION</scope>
</reference>
<feature type="compositionally biased region" description="Basic and acidic residues" evidence="10">
    <location>
        <begin position="266"/>
        <end position="278"/>
    </location>
</feature>
<comment type="function">
    <text evidence="9">Transcription factor that binds specifically to a 5'-AA[AG]G-3' consensus core sequence.</text>
</comment>
<dbReference type="AlphaFoldDB" id="A0A7N0VEA9"/>
<evidence type="ECO:0000256" key="6">
    <source>
        <dbReference type="ARBA" id="ARBA00023163"/>
    </source>
</evidence>
<evidence type="ECO:0000256" key="3">
    <source>
        <dbReference type="ARBA" id="ARBA00022833"/>
    </source>
</evidence>
<dbReference type="OMA" id="TDPMAAN"/>
<dbReference type="GO" id="GO:0005634">
    <property type="term" value="C:nucleus"/>
    <property type="evidence" value="ECO:0007669"/>
    <property type="project" value="UniProtKB-SubCell"/>
</dbReference>
<protein>
    <recommendedName>
        <fullName evidence="9">Dof zinc finger protein</fullName>
    </recommendedName>
</protein>
<keyword evidence="13" id="KW-1185">Reference proteome</keyword>
<evidence type="ECO:0000256" key="7">
    <source>
        <dbReference type="ARBA" id="ARBA00023242"/>
    </source>
</evidence>
<feature type="compositionally biased region" description="Polar residues" evidence="10">
    <location>
        <begin position="294"/>
        <end position="332"/>
    </location>
</feature>
<keyword evidence="2 8" id="KW-0863">Zinc-finger</keyword>
<feature type="domain" description="Dof-type" evidence="11">
    <location>
        <begin position="43"/>
        <end position="97"/>
    </location>
</feature>
<keyword evidence="4 9" id="KW-0805">Transcription regulation</keyword>
<feature type="compositionally biased region" description="Low complexity" evidence="10">
    <location>
        <begin position="117"/>
        <end position="126"/>
    </location>
</feature>
<keyword evidence="3 9" id="KW-0862">Zinc</keyword>
<evidence type="ECO:0000256" key="10">
    <source>
        <dbReference type="SAM" id="MobiDB-lite"/>
    </source>
</evidence>
<keyword evidence="6 9" id="KW-0804">Transcription</keyword>
<dbReference type="Gramene" id="Kaladp0550s0079.1.v1.1">
    <property type="protein sequence ID" value="Kaladp0550s0079.1.v1.1.CDS.1"/>
    <property type="gene ID" value="Kaladp0550s0079.v1.1"/>
</dbReference>
<dbReference type="GO" id="GO:0003700">
    <property type="term" value="F:DNA-binding transcription factor activity"/>
    <property type="evidence" value="ECO:0007669"/>
    <property type="project" value="UniProtKB-UniRule"/>
</dbReference>